<dbReference type="RefSeq" id="WP_060279743.1">
    <property type="nucleotide sequence ID" value="NZ_CADEUP010000005.1"/>
</dbReference>
<evidence type="ECO:0000256" key="3">
    <source>
        <dbReference type="ARBA" id="ARBA00022806"/>
    </source>
</evidence>
<dbReference type="InterPro" id="IPR027417">
    <property type="entry name" value="P-loop_NTPase"/>
</dbReference>
<dbReference type="GO" id="GO:0005829">
    <property type="term" value="C:cytosol"/>
    <property type="evidence" value="ECO:0007669"/>
    <property type="project" value="TreeGrafter"/>
</dbReference>
<keyword evidence="4" id="KW-0067">ATP-binding</keyword>
<protein>
    <submittedName>
        <fullName evidence="6">DEAD/DEAH box helicase domain protein</fullName>
        <ecNumber evidence="6">3.6.4.13</ecNumber>
    </submittedName>
</protein>
<dbReference type="InterPro" id="IPR011545">
    <property type="entry name" value="DEAD/DEAH_box_helicase_dom"/>
</dbReference>
<comment type="caution">
    <text evidence="6">The sequence shown here is derived from an EMBL/GenBank/DDBJ whole genome shotgun (WGS) entry which is preliminary data.</text>
</comment>
<reference evidence="6 7" key="1">
    <citation type="submission" date="2018-06" db="EMBL/GenBank/DDBJ databases">
        <authorList>
            <consortium name="Pathogen Informatics"/>
            <person name="Doyle S."/>
        </authorList>
    </citation>
    <scope>NUCLEOTIDE SEQUENCE [LARGE SCALE GENOMIC DNA]</scope>
    <source>
        <strain evidence="6 7">NCTC10661</strain>
    </source>
</reference>
<dbReference type="SUPFAM" id="SSF52540">
    <property type="entry name" value="P-loop containing nucleoside triphosphate hydrolases"/>
    <property type="match status" value="1"/>
</dbReference>
<dbReference type="PANTHER" id="PTHR47959">
    <property type="entry name" value="ATP-DEPENDENT RNA HELICASE RHLE-RELATED"/>
    <property type="match status" value="1"/>
</dbReference>
<keyword evidence="2 6" id="KW-0378">Hydrolase</keyword>
<evidence type="ECO:0000313" key="6">
    <source>
        <dbReference type="EMBL" id="SQA61675.1"/>
    </source>
</evidence>
<dbReference type="InterPro" id="IPR050079">
    <property type="entry name" value="DEAD_box_RNA_helicase"/>
</dbReference>
<dbReference type="GO" id="GO:0003676">
    <property type="term" value="F:nucleic acid binding"/>
    <property type="evidence" value="ECO:0007669"/>
    <property type="project" value="InterPro"/>
</dbReference>
<evidence type="ECO:0000256" key="2">
    <source>
        <dbReference type="ARBA" id="ARBA00022801"/>
    </source>
</evidence>
<feature type="domain" description="DEAD/DEAH-box helicase" evidence="5">
    <location>
        <begin position="26"/>
        <end position="65"/>
    </location>
</feature>
<gene>
    <name evidence="6" type="primary">rhlE_5</name>
    <name evidence="6" type="ORF">NCTC10661_07404</name>
</gene>
<dbReference type="EMBL" id="UARD01000059">
    <property type="protein sequence ID" value="SQA61675.1"/>
    <property type="molecule type" value="Genomic_DNA"/>
</dbReference>
<organism evidence="6 7">
    <name type="scientific">Burkholderia cepacia</name>
    <name type="common">Pseudomonas cepacia</name>
    <dbReference type="NCBI Taxonomy" id="292"/>
    <lineage>
        <taxon>Bacteria</taxon>
        <taxon>Pseudomonadati</taxon>
        <taxon>Pseudomonadota</taxon>
        <taxon>Betaproteobacteria</taxon>
        <taxon>Burkholderiales</taxon>
        <taxon>Burkholderiaceae</taxon>
        <taxon>Burkholderia</taxon>
        <taxon>Burkholderia cepacia complex</taxon>
    </lineage>
</organism>
<dbReference type="Gene3D" id="3.40.50.300">
    <property type="entry name" value="P-loop containing nucleotide triphosphate hydrolases"/>
    <property type="match status" value="1"/>
</dbReference>
<dbReference type="GO" id="GO:0005524">
    <property type="term" value="F:ATP binding"/>
    <property type="evidence" value="ECO:0007669"/>
    <property type="project" value="UniProtKB-KW"/>
</dbReference>
<evidence type="ECO:0000256" key="4">
    <source>
        <dbReference type="ARBA" id="ARBA00022840"/>
    </source>
</evidence>
<dbReference type="Proteomes" id="UP000250416">
    <property type="component" value="Unassembled WGS sequence"/>
</dbReference>
<dbReference type="GO" id="GO:0016787">
    <property type="term" value="F:hydrolase activity"/>
    <property type="evidence" value="ECO:0007669"/>
    <property type="project" value="UniProtKB-KW"/>
</dbReference>
<dbReference type="Pfam" id="PF00270">
    <property type="entry name" value="DEAD"/>
    <property type="match status" value="1"/>
</dbReference>
<dbReference type="EC" id="3.6.4.13" evidence="6"/>
<keyword evidence="3 6" id="KW-0347">Helicase</keyword>
<sequence>MSFASPGLIEPLLRHLQGLDCQTPEPVRAEAIPAAPRGEYVMAAAEIGTGKTAVFAQPLLQRFVRHSPAVSSNRAHVRACA</sequence>
<dbReference type="PANTHER" id="PTHR47959:SF13">
    <property type="entry name" value="ATP-DEPENDENT RNA HELICASE RHLE"/>
    <property type="match status" value="1"/>
</dbReference>
<proteinExistence type="predicted"/>
<evidence type="ECO:0000259" key="5">
    <source>
        <dbReference type="Pfam" id="PF00270"/>
    </source>
</evidence>
<dbReference type="AlphaFoldDB" id="A0AAE8NNG9"/>
<keyword evidence="1" id="KW-0547">Nucleotide-binding</keyword>
<evidence type="ECO:0000313" key="7">
    <source>
        <dbReference type="Proteomes" id="UP000250416"/>
    </source>
</evidence>
<evidence type="ECO:0000256" key="1">
    <source>
        <dbReference type="ARBA" id="ARBA00022741"/>
    </source>
</evidence>
<name>A0AAE8NNG9_BURCE</name>
<dbReference type="GO" id="GO:0003724">
    <property type="term" value="F:RNA helicase activity"/>
    <property type="evidence" value="ECO:0007669"/>
    <property type="project" value="UniProtKB-EC"/>
</dbReference>
<accession>A0AAE8NNG9</accession>